<evidence type="ECO:0000256" key="1">
    <source>
        <dbReference type="SAM" id="MobiDB-lite"/>
    </source>
</evidence>
<gene>
    <name evidence="4" type="ORF">IE81DRAFT_172958</name>
</gene>
<name>A0A316VVF1_9BASI</name>
<dbReference type="STRING" id="1522189.A0A316VVF1"/>
<feature type="domain" description="DM2" evidence="2">
    <location>
        <begin position="236"/>
        <end position="313"/>
    </location>
</feature>
<feature type="compositionally biased region" description="Low complexity" evidence="1">
    <location>
        <begin position="191"/>
        <end position="202"/>
    </location>
</feature>
<dbReference type="PROSITE" id="PS51925">
    <property type="entry name" value="SWIB_MDM2"/>
    <property type="match status" value="1"/>
</dbReference>
<keyword evidence="5" id="KW-1185">Reference proteome</keyword>
<organism evidence="4 5">
    <name type="scientific">Ceraceosorus guamensis</name>
    <dbReference type="NCBI Taxonomy" id="1522189"/>
    <lineage>
        <taxon>Eukaryota</taxon>
        <taxon>Fungi</taxon>
        <taxon>Dikarya</taxon>
        <taxon>Basidiomycota</taxon>
        <taxon>Ustilaginomycotina</taxon>
        <taxon>Exobasidiomycetes</taxon>
        <taxon>Ceraceosorales</taxon>
        <taxon>Ceraceosoraceae</taxon>
        <taxon>Ceraceosorus</taxon>
    </lineage>
</organism>
<accession>A0A316VVF1</accession>
<dbReference type="CDD" id="cd10567">
    <property type="entry name" value="SWIB-MDM2_like"/>
    <property type="match status" value="1"/>
</dbReference>
<dbReference type="InParanoid" id="A0A316VVF1"/>
<dbReference type="PANTHER" id="PTHR13844">
    <property type="entry name" value="SWI/SNF-RELATED MATRIX-ASSOCIATED ACTIN-DEPENDENT REGULATOR OF CHROMATIN SUBFAMILY D"/>
    <property type="match status" value="1"/>
</dbReference>
<dbReference type="PROSITE" id="PS51998">
    <property type="entry name" value="DEK_C"/>
    <property type="match status" value="1"/>
</dbReference>
<reference evidence="4 5" key="1">
    <citation type="journal article" date="2018" name="Mol. Biol. Evol.">
        <title>Broad Genomic Sampling Reveals a Smut Pathogenic Ancestry of the Fungal Clade Ustilaginomycotina.</title>
        <authorList>
            <person name="Kijpornyongpan T."/>
            <person name="Mondo S.J."/>
            <person name="Barry K."/>
            <person name="Sandor L."/>
            <person name="Lee J."/>
            <person name="Lipzen A."/>
            <person name="Pangilinan J."/>
            <person name="LaButti K."/>
            <person name="Hainaut M."/>
            <person name="Henrissat B."/>
            <person name="Grigoriev I.V."/>
            <person name="Spatafora J.W."/>
            <person name="Aime M.C."/>
        </authorList>
    </citation>
    <scope>NUCLEOTIDE SEQUENCE [LARGE SCALE GENOMIC DNA]</scope>
    <source>
        <strain evidence="4 5">MCA 4658</strain>
    </source>
</reference>
<sequence length="317" mass="33323">MSALTPETLAALRAPILRILRASDLKSISAKKVRTQLADSGLLGQLGVNVEEKLHKSALDDEIRGAFALLDAERQRNGAAPLGNAAAAAAAQPASSSAPAVQQGIALPGLGRRGDSSSTSITSSAPTIPHRVKAEQDAQMAARLQKQYDAESGPSTRRSNGTSSSSGGGKRKKSGGVSKSDDVISSEEEVGVVGNGSSSSGSAKKRKSSSGTKSGKKKEKELNADGTEKAKNPNNPFNRPVLLSPAMADICGGDEMPRYEITKKLWQYIKANSLQNPTNGREILCDAKLTDLFGKSKVDSFAMAKLVSQHVRRKEDL</sequence>
<dbReference type="SUPFAM" id="SSF47592">
    <property type="entry name" value="SWIB/MDM2 domain"/>
    <property type="match status" value="1"/>
</dbReference>
<dbReference type="AlphaFoldDB" id="A0A316VVF1"/>
<dbReference type="OrthoDB" id="10251073at2759"/>
<protein>
    <submittedName>
        <fullName evidence="4">SWIB-domain-containing protein</fullName>
    </submittedName>
</protein>
<proteinExistence type="predicted"/>
<dbReference type="InterPro" id="IPR003121">
    <property type="entry name" value="SWIB_MDM2_domain"/>
</dbReference>
<feature type="compositionally biased region" description="Low complexity" evidence="1">
    <location>
        <begin position="152"/>
        <end position="165"/>
    </location>
</feature>
<dbReference type="Gene3D" id="1.10.245.10">
    <property type="entry name" value="SWIB/MDM2 domain"/>
    <property type="match status" value="1"/>
</dbReference>
<dbReference type="GeneID" id="37032511"/>
<evidence type="ECO:0000259" key="3">
    <source>
        <dbReference type="PROSITE" id="PS51998"/>
    </source>
</evidence>
<dbReference type="RefSeq" id="XP_025368620.1">
    <property type="nucleotide sequence ID" value="XM_025510641.1"/>
</dbReference>
<feature type="region of interest" description="Disordered" evidence="1">
    <location>
        <begin position="107"/>
        <end position="240"/>
    </location>
</feature>
<dbReference type="SMART" id="SM00151">
    <property type="entry name" value="SWIB"/>
    <property type="match status" value="1"/>
</dbReference>
<dbReference type="Proteomes" id="UP000245783">
    <property type="component" value="Unassembled WGS sequence"/>
</dbReference>
<dbReference type="InterPro" id="IPR036885">
    <property type="entry name" value="SWIB_MDM2_dom_sf"/>
</dbReference>
<evidence type="ECO:0000313" key="5">
    <source>
        <dbReference type="Proteomes" id="UP000245783"/>
    </source>
</evidence>
<feature type="compositionally biased region" description="Low complexity" evidence="1">
    <location>
        <begin position="116"/>
        <end position="129"/>
    </location>
</feature>
<evidence type="ECO:0000313" key="4">
    <source>
        <dbReference type="EMBL" id="PWN41460.1"/>
    </source>
</evidence>
<dbReference type="EMBL" id="KZ819392">
    <property type="protein sequence ID" value="PWN41460.1"/>
    <property type="molecule type" value="Genomic_DNA"/>
</dbReference>
<dbReference type="Pfam" id="PF02201">
    <property type="entry name" value="SWIB"/>
    <property type="match status" value="1"/>
</dbReference>
<dbReference type="InterPro" id="IPR019835">
    <property type="entry name" value="SWIB_domain"/>
</dbReference>
<evidence type="ECO:0000259" key="2">
    <source>
        <dbReference type="PROSITE" id="PS51925"/>
    </source>
</evidence>
<feature type="compositionally biased region" description="Basic and acidic residues" evidence="1">
    <location>
        <begin position="218"/>
        <end position="231"/>
    </location>
</feature>
<dbReference type="InterPro" id="IPR014876">
    <property type="entry name" value="DEK_C"/>
</dbReference>
<feature type="domain" description="DEK-C" evidence="3">
    <location>
        <begin position="6"/>
        <end position="68"/>
    </location>
</feature>